<accession>A0A395SLL2</accession>
<feature type="region of interest" description="Disordered" evidence="1">
    <location>
        <begin position="62"/>
        <end position="92"/>
    </location>
</feature>
<feature type="compositionally biased region" description="Polar residues" evidence="1">
    <location>
        <begin position="74"/>
        <end position="92"/>
    </location>
</feature>
<keyword evidence="2" id="KW-0067">ATP-binding</keyword>
<proteinExistence type="predicted"/>
<keyword evidence="3" id="KW-1185">Reference proteome</keyword>
<keyword evidence="2" id="KW-0378">Hydrolase</keyword>
<keyword evidence="2" id="KW-0347">Helicase</keyword>
<sequence>MAKTEAEPRGKAKAEPKTASVDGRRDCRLMSHPETLDRLSGHLIAEHEIVLLVRRPFPDERRNVKKRGDDYSVKTYSNRSTADSAYKQSEGH</sequence>
<protein>
    <submittedName>
        <fullName evidence="2">DNA helicase</fullName>
    </submittedName>
</protein>
<evidence type="ECO:0000313" key="2">
    <source>
        <dbReference type="EMBL" id="RGP73353.1"/>
    </source>
</evidence>
<feature type="region of interest" description="Disordered" evidence="1">
    <location>
        <begin position="1"/>
        <end position="26"/>
    </location>
</feature>
<dbReference type="AlphaFoldDB" id="A0A395SLL2"/>
<organism evidence="2 3">
    <name type="scientific">Fusarium longipes</name>
    <dbReference type="NCBI Taxonomy" id="694270"/>
    <lineage>
        <taxon>Eukaryota</taxon>
        <taxon>Fungi</taxon>
        <taxon>Dikarya</taxon>
        <taxon>Ascomycota</taxon>
        <taxon>Pezizomycotina</taxon>
        <taxon>Sordariomycetes</taxon>
        <taxon>Hypocreomycetidae</taxon>
        <taxon>Hypocreales</taxon>
        <taxon>Nectriaceae</taxon>
        <taxon>Fusarium</taxon>
    </lineage>
</organism>
<keyword evidence="2" id="KW-0547">Nucleotide-binding</keyword>
<gene>
    <name evidence="2" type="ORF">FLONG3_6371</name>
</gene>
<dbReference type="OrthoDB" id="6513042at2759"/>
<dbReference type="Proteomes" id="UP000266234">
    <property type="component" value="Unassembled WGS sequence"/>
</dbReference>
<evidence type="ECO:0000256" key="1">
    <source>
        <dbReference type="SAM" id="MobiDB-lite"/>
    </source>
</evidence>
<evidence type="ECO:0000313" key="3">
    <source>
        <dbReference type="Proteomes" id="UP000266234"/>
    </source>
</evidence>
<dbReference type="GO" id="GO:0004386">
    <property type="term" value="F:helicase activity"/>
    <property type="evidence" value="ECO:0007669"/>
    <property type="project" value="UniProtKB-KW"/>
</dbReference>
<feature type="compositionally biased region" description="Basic and acidic residues" evidence="1">
    <location>
        <begin position="62"/>
        <end position="72"/>
    </location>
</feature>
<dbReference type="STRING" id="694270.A0A395SLL2"/>
<dbReference type="EMBL" id="PXOG01000142">
    <property type="protein sequence ID" value="RGP73353.1"/>
    <property type="molecule type" value="Genomic_DNA"/>
</dbReference>
<name>A0A395SLL2_9HYPO</name>
<comment type="caution">
    <text evidence="2">The sequence shown here is derived from an EMBL/GenBank/DDBJ whole genome shotgun (WGS) entry which is preliminary data.</text>
</comment>
<reference evidence="2 3" key="1">
    <citation type="journal article" date="2018" name="PLoS Pathog.">
        <title>Evolution of structural diversity of trichothecenes, a family of toxins produced by plant pathogenic and entomopathogenic fungi.</title>
        <authorList>
            <person name="Proctor R.H."/>
            <person name="McCormick S.P."/>
            <person name="Kim H.S."/>
            <person name="Cardoza R.E."/>
            <person name="Stanley A.M."/>
            <person name="Lindo L."/>
            <person name="Kelly A."/>
            <person name="Brown D.W."/>
            <person name="Lee T."/>
            <person name="Vaughan M.M."/>
            <person name="Alexander N.J."/>
            <person name="Busman M."/>
            <person name="Gutierrez S."/>
        </authorList>
    </citation>
    <scope>NUCLEOTIDE SEQUENCE [LARGE SCALE GENOMIC DNA]</scope>
    <source>
        <strain evidence="2 3">NRRL 20695</strain>
    </source>
</reference>